<feature type="coiled-coil region" evidence="3">
    <location>
        <begin position="7"/>
        <end position="45"/>
    </location>
</feature>
<dbReference type="Pfam" id="PF16213">
    <property type="entry name" value="DCB"/>
    <property type="match status" value="1"/>
</dbReference>
<feature type="region of interest" description="Disordered" evidence="4">
    <location>
        <begin position="766"/>
        <end position="809"/>
    </location>
</feature>
<keyword evidence="3" id="KW-0175">Coiled coil</keyword>
<dbReference type="SUPFAM" id="SSF48371">
    <property type="entry name" value="ARM repeat"/>
    <property type="match status" value="1"/>
</dbReference>
<evidence type="ECO:0000259" key="5">
    <source>
        <dbReference type="Pfam" id="PF12783"/>
    </source>
</evidence>
<reference evidence="7" key="1">
    <citation type="journal article" date="2012" name="PLoS Genet.">
        <title>Comparative analysis of the genomes of two field isolates of the rice blast fungus Magnaporthe oryzae.</title>
        <authorList>
            <person name="Xue M."/>
            <person name="Yang J."/>
            <person name="Li Z."/>
            <person name="Hu S."/>
            <person name="Yao N."/>
            <person name="Dean R.A."/>
            <person name="Zhao W."/>
            <person name="Shen M."/>
            <person name="Zhang H."/>
            <person name="Li C."/>
            <person name="Liu L."/>
            <person name="Cao L."/>
            <person name="Xu X."/>
            <person name="Xing Y."/>
            <person name="Hsiang T."/>
            <person name="Zhang Z."/>
            <person name="Xu J.R."/>
            <person name="Peng Y.L."/>
        </authorList>
    </citation>
    <scope>NUCLEOTIDE SEQUENCE</scope>
    <source>
        <strain evidence="7">Y34</strain>
    </source>
</reference>
<feature type="compositionally biased region" description="Polar residues" evidence="4">
    <location>
        <begin position="780"/>
        <end position="791"/>
    </location>
</feature>
<dbReference type="Proteomes" id="UP000011086">
    <property type="component" value="Unassembled WGS sequence"/>
</dbReference>
<evidence type="ECO:0000256" key="4">
    <source>
        <dbReference type="SAM" id="MobiDB-lite"/>
    </source>
</evidence>
<feature type="domain" description="Mon2/Sec7/BIG1-like HUS" evidence="5">
    <location>
        <begin position="192"/>
        <end position="345"/>
    </location>
</feature>
<dbReference type="InterPro" id="IPR016024">
    <property type="entry name" value="ARM-type_fold"/>
</dbReference>
<dbReference type="GO" id="GO:0005794">
    <property type="term" value="C:Golgi apparatus"/>
    <property type="evidence" value="ECO:0007669"/>
    <property type="project" value="UniProtKB-ARBA"/>
</dbReference>
<dbReference type="InterPro" id="IPR032629">
    <property type="entry name" value="DCB_dom"/>
</dbReference>
<evidence type="ECO:0008006" key="8">
    <source>
        <dbReference type="Google" id="ProtNLM"/>
    </source>
</evidence>
<feature type="region of interest" description="Disordered" evidence="4">
    <location>
        <begin position="469"/>
        <end position="495"/>
    </location>
</feature>
<dbReference type="InterPro" id="IPR032691">
    <property type="entry name" value="Mon2/Sec7/BIG1-like_HUS"/>
</dbReference>
<proteinExistence type="predicted"/>
<evidence type="ECO:0000256" key="1">
    <source>
        <dbReference type="ARBA" id="ARBA00022448"/>
    </source>
</evidence>
<feature type="domain" description="Mon2/Sec7/BIG1-like dimerisation and cyclophilin-binding" evidence="6">
    <location>
        <begin position="4"/>
        <end position="175"/>
    </location>
</feature>
<gene>
    <name evidence="7" type="ORF">OOU_Y34scaffold00692g33</name>
</gene>
<evidence type="ECO:0000313" key="7">
    <source>
        <dbReference type="EMBL" id="ELQ35730.1"/>
    </source>
</evidence>
<evidence type="ECO:0000256" key="3">
    <source>
        <dbReference type="SAM" id="Coils"/>
    </source>
</evidence>
<dbReference type="Pfam" id="PF12783">
    <property type="entry name" value="Sec7-like_HUS"/>
    <property type="match status" value="1"/>
</dbReference>
<evidence type="ECO:0000256" key="2">
    <source>
        <dbReference type="ARBA" id="ARBA00022927"/>
    </source>
</evidence>
<keyword evidence="1" id="KW-0813">Transport</keyword>
<name>A0AA97NSY3_PYRO3</name>
<dbReference type="GO" id="GO:0015031">
    <property type="term" value="P:protein transport"/>
    <property type="evidence" value="ECO:0007669"/>
    <property type="project" value="UniProtKB-KW"/>
</dbReference>
<dbReference type="EMBL" id="JH793314">
    <property type="protein sequence ID" value="ELQ35730.1"/>
    <property type="molecule type" value="Genomic_DNA"/>
</dbReference>
<keyword evidence="2" id="KW-0653">Protein transport</keyword>
<accession>A0AA97NSY3</accession>
<feature type="region of interest" description="Disordered" evidence="4">
    <location>
        <begin position="1502"/>
        <end position="1523"/>
    </location>
</feature>
<feature type="compositionally biased region" description="Low complexity" evidence="4">
    <location>
        <begin position="800"/>
        <end position="809"/>
    </location>
</feature>
<organism evidence="7">
    <name type="scientific">Pyricularia oryzae (strain Y34)</name>
    <name type="common">Rice blast fungus</name>
    <name type="synonym">Magnaporthe oryzae</name>
    <dbReference type="NCBI Taxonomy" id="1143189"/>
    <lineage>
        <taxon>Eukaryota</taxon>
        <taxon>Fungi</taxon>
        <taxon>Dikarya</taxon>
        <taxon>Ascomycota</taxon>
        <taxon>Pezizomycotina</taxon>
        <taxon>Sordariomycetes</taxon>
        <taxon>Sordariomycetidae</taxon>
        <taxon>Magnaporthales</taxon>
        <taxon>Pyriculariaceae</taxon>
        <taxon>Pyricularia</taxon>
    </lineage>
</organism>
<protein>
    <recommendedName>
        <fullName evidence="8">Endosomal peripheral membrane protein</fullName>
    </recommendedName>
</protein>
<evidence type="ECO:0000259" key="6">
    <source>
        <dbReference type="Pfam" id="PF16213"/>
    </source>
</evidence>
<sequence length="1652" mass="179452">MTAQLLATELTNLIQESKRKHNDLRQAAERSLEELKSLNISSEAQLGPELTQKTNFANPFIIACGTKNAKFTGIAIVCLQRLIVSKALPRPRLNQVLEALQGATSAGLDVQLKILQALPSLLQNYSSDIRGELLVTALNICFILQSSKNAIVNNTSAATLQQLVVTVFDKVVTEDMGEAPTEGGVVSLKPAAMDAYRVFNDLCLLTESQRPEYLRFTGLPQTFGLELIESVLTNHASTITSHPEQAHILQTRVMPFIVQSLGAKLNFPTTVRFLRILYTILRRHLTLLPSECGEALEILTRLLDQETLTWKRSLCMEVFRGIFSDAGLLRKVYSLFDAREGQQKVLKNLVATFVRVSTEKPNIIGLGQQSTIPVANPYSSIGATTDQAMLDAAGVGGIISGPVGSEGYNTGISTQWSSVRVPCIDQLDKTEPPSIPESYIYSLTLACITSLSEGLAKFILPLTIADRGKRRGPKADIGAGSGRNSPAPPAEDMGTLGKGTLERTSSYKRNPVPVNPLLLEEHPLHTDIKICANIVDECWPAILATCSTFLTSALDSEYYHGLVRAFQKFAHVAGLLQLTTPRDAFLTTLGKAAVPPNVLTACLNGTGARPQTPTGADPANSLLGNARGILSADNLQASDRPRQGSVVDVGPATLNTRNMLCLRALLNLGIALGPTLEESWRILLETLQQADFVLFASSKVAGRVPTATRTPDQQADSEAQALLGNFNSEVKAVETAASRLFESTVDFSNTSFVEVVEAVCNLLDKPNEPASPAVTRPESPASSSGNDTLRTPGQRHRRTMSSMSMSAAPSAAATQQDQFALAKLGDLASINLERLLTYPPAESGWTPLVSELIGTLSSATVNAPVRSRAADILVRFVLECVSAVAGTPDEVRGAIQLRLFEALRDSMLPLQMPNRDISVATHSTDVEIHKIILEGLKSILESCGESLLSGWDLTFEIIDSIFLRRRFSPAQGEDESNTPPEALMTRSIKLIKPSFDSLQLICSDFLASLPNSCFLLLVDTLFKFCSQDDDLNVALTINDLSYETTRLGSAHRDSKTLTSSDWDETAVVVINGVSDLLSNYLEVLVGHTGFKSIWSDLLQHFANMLDFNVLEINSAAFNSLGRILSKVAGGTSKKFDKEAVDLAWDLWSRSLPVPPPEQMAGDNQKCLVSWVEALLELYRLIHETLDVERVRRLLTLVREAMIQATPGSYASDIEYLTPLQGKILEVLRTVRTDISGGAPSAMISQAAEFVAFAFDPSRTINTPTQKRTYVAMSKESMRILHFHVTSNASDSDMFASGAFHAALEALARPIVIKYSFGVVTKSIQPWREATEATLAILDTTLPHLKAASAEDVPRDKAQAIWHVIVEIANGIISANCDSAPSSADLEADEVFDVDSFQRLRELIVPALGGQDVAEKTRKAFAEGLFRTSIMHELTPAESQVMQPSGCDVQRGLGMVLKARDGRTIDPVRTRRAKMAGVCLEELFALVEAKDYEVDMPSIVVQPPTPRFPKSTQRTMDSKGSDRLGEGMQTANRNKDIAGQHVQLARTTAPYLILRCALTLRAYIADQPLRGRMPQPLGERAELTRVLKGLVELQSESDAIPDLEGVDSETRKHLLRLYPLLVGAARVAGRIGDGKVLGLVGEALGVVGGEFGL</sequence>